<accession>A0A7S1XPZ0</accession>
<dbReference type="EMBL" id="HBGJ01020330">
    <property type="protein sequence ID" value="CAD9254816.1"/>
    <property type="molecule type" value="Transcribed_RNA"/>
</dbReference>
<protein>
    <recommendedName>
        <fullName evidence="8">Cell cycle control protein 50A</fullName>
    </recommendedName>
</protein>
<reference evidence="7" key="1">
    <citation type="submission" date="2021-01" db="EMBL/GenBank/DDBJ databases">
        <authorList>
            <person name="Corre E."/>
            <person name="Pelletier E."/>
            <person name="Niang G."/>
            <person name="Scheremetjew M."/>
            <person name="Finn R."/>
            <person name="Kale V."/>
            <person name="Holt S."/>
            <person name="Cochrane G."/>
            <person name="Meng A."/>
            <person name="Brown T."/>
            <person name="Cohen L."/>
        </authorList>
    </citation>
    <scope>NUCLEOTIDE SEQUENCE</scope>
    <source>
        <strain evidence="7">CCMP2877</strain>
    </source>
</reference>
<feature type="transmembrane region" description="Helical" evidence="6">
    <location>
        <begin position="167"/>
        <end position="188"/>
    </location>
</feature>
<dbReference type="Pfam" id="PF03381">
    <property type="entry name" value="CDC50"/>
    <property type="match status" value="1"/>
</dbReference>
<organism evidence="7">
    <name type="scientific">Phaeomonas parva</name>
    <dbReference type="NCBI Taxonomy" id="124430"/>
    <lineage>
        <taxon>Eukaryota</taxon>
        <taxon>Sar</taxon>
        <taxon>Stramenopiles</taxon>
        <taxon>Ochrophyta</taxon>
        <taxon>Pinguiophyceae</taxon>
        <taxon>Pinguiochrysidales</taxon>
        <taxon>Pinguiochrysidaceae</taxon>
        <taxon>Phaeomonas</taxon>
    </lineage>
</organism>
<dbReference type="GO" id="GO:0005794">
    <property type="term" value="C:Golgi apparatus"/>
    <property type="evidence" value="ECO:0007669"/>
    <property type="project" value="TreeGrafter"/>
</dbReference>
<dbReference type="PANTHER" id="PTHR10926">
    <property type="entry name" value="CELL CYCLE CONTROL PROTEIN 50"/>
    <property type="match status" value="1"/>
</dbReference>
<dbReference type="AlphaFoldDB" id="A0A7S1XPZ0"/>
<dbReference type="PANTHER" id="PTHR10926:SF0">
    <property type="entry name" value="CDC50, ISOFORM A"/>
    <property type="match status" value="1"/>
</dbReference>
<dbReference type="GO" id="GO:0005783">
    <property type="term" value="C:endoplasmic reticulum"/>
    <property type="evidence" value="ECO:0007669"/>
    <property type="project" value="TreeGrafter"/>
</dbReference>
<proteinExistence type="inferred from homology"/>
<dbReference type="GO" id="GO:0005886">
    <property type="term" value="C:plasma membrane"/>
    <property type="evidence" value="ECO:0007669"/>
    <property type="project" value="TreeGrafter"/>
</dbReference>
<dbReference type="InterPro" id="IPR005045">
    <property type="entry name" value="CDC50/LEM3_fam"/>
</dbReference>
<evidence type="ECO:0008006" key="8">
    <source>
        <dbReference type="Google" id="ProtNLM"/>
    </source>
</evidence>
<keyword evidence="3 6" id="KW-0812">Transmembrane</keyword>
<evidence type="ECO:0000256" key="3">
    <source>
        <dbReference type="ARBA" id="ARBA00022692"/>
    </source>
</evidence>
<keyword evidence="5 6" id="KW-0472">Membrane</keyword>
<gene>
    <name evidence="7" type="ORF">PPAR1163_LOCUS13184</name>
</gene>
<comment type="subcellular location">
    <subcellularLocation>
        <location evidence="1">Membrane</location>
        <topology evidence="1">Multi-pass membrane protein</topology>
    </subcellularLocation>
</comment>
<evidence type="ECO:0000256" key="5">
    <source>
        <dbReference type="ARBA" id="ARBA00023136"/>
    </source>
</evidence>
<keyword evidence="4 6" id="KW-1133">Transmembrane helix</keyword>
<sequence>MNALASLDDVDVLAPTLTFFRSFFSSASFVKERYTGTGTATDAACQTQLSSNGDVPSDQLSNVGSTTFEGEQWCYFYNNEDDITYLYEVFPEVINPVEGVNNEHFIVWMRTAGLPQFRKLYGRIEQDISEGTQLTFQITPRFIVDEFDGKKFLVVSTTTWFGGRNPFLGIAYIVVGAICLALALLFFAKHAISPRKLGDTRYLVWKDQ</sequence>
<name>A0A7S1XPZ0_9STRA</name>
<comment type="similarity">
    <text evidence="2">Belongs to the CDC50/LEM3 family.</text>
</comment>
<evidence type="ECO:0000256" key="4">
    <source>
        <dbReference type="ARBA" id="ARBA00022989"/>
    </source>
</evidence>
<evidence type="ECO:0000256" key="6">
    <source>
        <dbReference type="SAM" id="Phobius"/>
    </source>
</evidence>
<evidence type="ECO:0000256" key="2">
    <source>
        <dbReference type="ARBA" id="ARBA00009457"/>
    </source>
</evidence>
<evidence type="ECO:0000313" key="7">
    <source>
        <dbReference type="EMBL" id="CAD9254816.1"/>
    </source>
</evidence>
<evidence type="ECO:0000256" key="1">
    <source>
        <dbReference type="ARBA" id="ARBA00004141"/>
    </source>
</evidence>